<dbReference type="EMBL" id="GEBQ01031295">
    <property type="protein sequence ID" value="JAT08682.1"/>
    <property type="molecule type" value="Transcribed_RNA"/>
</dbReference>
<proteinExistence type="predicted"/>
<keyword evidence="1" id="KW-0732">Signal</keyword>
<evidence type="ECO:0000313" key="2">
    <source>
        <dbReference type="EMBL" id="JAT08682.1"/>
    </source>
</evidence>
<feature type="chain" id="PRO_5008586423" evidence="1">
    <location>
        <begin position="24"/>
        <end position="154"/>
    </location>
</feature>
<organism evidence="2">
    <name type="scientific">Graphocephala atropunctata</name>
    <dbReference type="NCBI Taxonomy" id="36148"/>
    <lineage>
        <taxon>Eukaryota</taxon>
        <taxon>Metazoa</taxon>
        <taxon>Ecdysozoa</taxon>
        <taxon>Arthropoda</taxon>
        <taxon>Hexapoda</taxon>
        <taxon>Insecta</taxon>
        <taxon>Pterygota</taxon>
        <taxon>Neoptera</taxon>
        <taxon>Paraneoptera</taxon>
        <taxon>Hemiptera</taxon>
        <taxon>Auchenorrhyncha</taxon>
        <taxon>Membracoidea</taxon>
        <taxon>Cicadellidae</taxon>
        <taxon>Cicadellinae</taxon>
        <taxon>Cicadellini</taxon>
        <taxon>Graphocephala</taxon>
    </lineage>
</organism>
<feature type="signal peptide" evidence="1">
    <location>
        <begin position="1"/>
        <end position="23"/>
    </location>
</feature>
<accession>A0A1B6KB62</accession>
<dbReference type="AlphaFoldDB" id="A0A1B6KB62"/>
<evidence type="ECO:0000256" key="1">
    <source>
        <dbReference type="SAM" id="SignalP"/>
    </source>
</evidence>
<gene>
    <name evidence="2" type="ORF">g.9276</name>
</gene>
<reference evidence="2" key="1">
    <citation type="submission" date="2015-11" db="EMBL/GenBank/DDBJ databases">
        <title>De novo transcriptome assembly of four potential Pierce s Disease insect vectors from Arizona vineyards.</title>
        <authorList>
            <person name="Tassone E.E."/>
        </authorList>
    </citation>
    <scope>NUCLEOTIDE SEQUENCE</scope>
</reference>
<protein>
    <submittedName>
        <fullName evidence="2">Uncharacterized protein</fullName>
    </submittedName>
</protein>
<name>A0A1B6KB62_9HEMI</name>
<sequence>MHLLRIQLITSIVIFVLVEVTVGDDVNLYSVDRTVVRLLSKPLPGTGNLLLNNIRLYNSTLSKILGLFVRKDMKVATIAEILWERNGPRFLVRRMDDELLQVTYGWSLHELKTMYELLNETQDIWRLLRMEYSKMLTERLQQEGIIGNSADEKL</sequence>